<sequence>MEPQELDTLDLNEALAEILQAHGYSCQTQGDKILPAFAVPVQLETWAFPREHANGAVVSRFDVGMTLPDGRKLYECCGDIGENLEEALSRNLHSFCTNSLHVLLDAFNPDENHCPHEIWTARNGNRFQAILGDWTTKKLGGDTDGGNAETIGGIIPEALESTLQTLICNQNLTAQYHLIRFFYAQSGNETMNVEFMIDNQDDAADEENSWPTSLGRTGKPITASAAASCSNPWIRHKLPETVQPNPSARFQAV</sequence>
<organism evidence="1 2">
    <name type="scientific">Neisseria elongata subsp. glycolytica ATCC 29315</name>
    <dbReference type="NCBI Taxonomy" id="546263"/>
    <lineage>
        <taxon>Bacteria</taxon>
        <taxon>Pseudomonadati</taxon>
        <taxon>Pseudomonadota</taxon>
        <taxon>Betaproteobacteria</taxon>
        <taxon>Neisseriales</taxon>
        <taxon>Neisseriaceae</taxon>
        <taxon>Neisseria</taxon>
    </lineage>
</organism>
<protein>
    <submittedName>
        <fullName evidence="1">Uncharacterized protein</fullName>
    </submittedName>
</protein>
<dbReference type="Pfam" id="PF19875">
    <property type="entry name" value="DUF6348"/>
    <property type="match status" value="1"/>
</dbReference>
<dbReference type="AlphaFoldDB" id="D4DP64"/>
<evidence type="ECO:0000313" key="2">
    <source>
        <dbReference type="Proteomes" id="UP000005536"/>
    </source>
</evidence>
<dbReference type="EMBL" id="ADBF01000022">
    <property type="protein sequence ID" value="EFE50352.1"/>
    <property type="molecule type" value="Genomic_DNA"/>
</dbReference>
<reference evidence="1 2" key="1">
    <citation type="submission" date="2010-02" db="EMBL/GenBank/DDBJ databases">
        <authorList>
            <person name="Weinstock G."/>
            <person name="Sodergren E."/>
            <person name="Clifton S."/>
            <person name="Fulton L."/>
            <person name="Fulton B."/>
            <person name="Courtney L."/>
            <person name="Fronick C."/>
            <person name="Harrison M."/>
            <person name="Strong C."/>
            <person name="Farmer C."/>
            <person name="Delahaunty K."/>
            <person name="Markovic C."/>
            <person name="Hall O."/>
            <person name="Minx P."/>
            <person name="Tomlinson C."/>
            <person name="Mitreva M."/>
            <person name="Nelson J."/>
            <person name="Hou S."/>
            <person name="Wollam A."/>
            <person name="Pepin K.H."/>
            <person name="Johnson M."/>
            <person name="Bhonagiri V."/>
            <person name="Zhang X."/>
            <person name="Suruliraj S."/>
            <person name="Warren W."/>
            <person name="Chinwalla A."/>
            <person name="Mardis E.R."/>
            <person name="Wilson R.K."/>
        </authorList>
    </citation>
    <scope>NUCLEOTIDE SEQUENCE [LARGE SCALE GENOMIC DNA]</scope>
    <source>
        <strain evidence="1 2">ATCC 29315</strain>
    </source>
</reference>
<proteinExistence type="predicted"/>
<dbReference type="Proteomes" id="UP000005536">
    <property type="component" value="Unassembled WGS sequence"/>
</dbReference>
<dbReference type="InterPro" id="IPR045929">
    <property type="entry name" value="DUF6348"/>
</dbReference>
<gene>
    <name evidence="1" type="ORF">NEIELOOT_00849</name>
</gene>
<name>D4DP64_NEIEG</name>
<evidence type="ECO:0000313" key="1">
    <source>
        <dbReference type="EMBL" id="EFE50352.1"/>
    </source>
</evidence>
<comment type="caution">
    <text evidence="1">The sequence shown here is derived from an EMBL/GenBank/DDBJ whole genome shotgun (WGS) entry which is preliminary data.</text>
</comment>
<accession>D4DP64</accession>